<name>A0ABV1K0Z6_9PSEU</name>
<evidence type="ECO:0000313" key="2">
    <source>
        <dbReference type="Proteomes" id="UP001464923"/>
    </source>
</evidence>
<proteinExistence type="predicted"/>
<dbReference type="EMBL" id="JBEDNP010000020">
    <property type="protein sequence ID" value="MEQ3541896.1"/>
    <property type="molecule type" value="Genomic_DNA"/>
</dbReference>
<comment type="caution">
    <text evidence="1">The sequence shown here is derived from an EMBL/GenBank/DDBJ whole genome shotgun (WGS) entry which is preliminary data.</text>
</comment>
<reference evidence="1 2" key="1">
    <citation type="submission" date="2024-03" db="EMBL/GenBank/DDBJ databases">
        <title>Draft genome sequence of Pseudonocardia tropica JCM 19149.</title>
        <authorList>
            <person name="Butdee W."/>
            <person name="Duangmal K."/>
        </authorList>
    </citation>
    <scope>NUCLEOTIDE SEQUENCE [LARGE SCALE GENOMIC DNA]</scope>
    <source>
        <strain evidence="1 2">JCM 19149</strain>
    </source>
</reference>
<protein>
    <submittedName>
        <fullName evidence="1">Uncharacterized protein</fullName>
    </submittedName>
</protein>
<dbReference type="RefSeq" id="WP_345643342.1">
    <property type="nucleotide sequence ID" value="NZ_BAABLY010000016.1"/>
</dbReference>
<accession>A0ABV1K0Z6</accession>
<evidence type="ECO:0000313" key="1">
    <source>
        <dbReference type="EMBL" id="MEQ3541896.1"/>
    </source>
</evidence>
<keyword evidence="2" id="KW-1185">Reference proteome</keyword>
<sequence>MAEDEISLEAHIALVEQLPYRLATVVAVGALTSSEAQDVVSRARLLLQARVAVGNAAGVQA</sequence>
<dbReference type="Proteomes" id="UP001464923">
    <property type="component" value="Unassembled WGS sequence"/>
</dbReference>
<organism evidence="1 2">
    <name type="scientific">Pseudonocardia tropica</name>
    <dbReference type="NCBI Taxonomy" id="681289"/>
    <lineage>
        <taxon>Bacteria</taxon>
        <taxon>Bacillati</taxon>
        <taxon>Actinomycetota</taxon>
        <taxon>Actinomycetes</taxon>
        <taxon>Pseudonocardiales</taxon>
        <taxon>Pseudonocardiaceae</taxon>
        <taxon>Pseudonocardia</taxon>
    </lineage>
</organism>
<gene>
    <name evidence="1" type="ORF">WHI96_24085</name>
</gene>